<accession>A0A1Y2M7V7</accession>
<keyword evidence="2" id="KW-1185">Reference proteome</keyword>
<dbReference type="InParanoid" id="A0A1Y2M7V7"/>
<dbReference type="AlphaFoldDB" id="A0A1Y2M7V7"/>
<sequence length="188" mass="22336">MRCHRHIPHQTQLPIDMRFILMHIQPSREKMPALQRIHQRRFIHQRASRDIHKPAALLELRQSFPGDQLLALERGGENHAIRLHQHRTQLREERRLHRAFLLRRLAHDIVVQNPHPERAPRLLRNREADIPQPDDPQTLPSGIMRSVLLIPMRLEKPFCIPRLRRLGAPDQVPENAEDMPNRHIGHRF</sequence>
<protein>
    <submittedName>
        <fullName evidence="1">Uncharacterized protein</fullName>
    </submittedName>
</protein>
<evidence type="ECO:0000313" key="1">
    <source>
        <dbReference type="EMBL" id="OSS52183.1"/>
    </source>
</evidence>
<reference evidence="1 2" key="1">
    <citation type="journal article" date="2017" name="Genome Announc.">
        <title>Genome sequence of the saprophytic ascomycete Epicoccum nigrum ICMP 19927 strain isolated from New Zealand.</title>
        <authorList>
            <person name="Fokin M."/>
            <person name="Fleetwood D."/>
            <person name="Weir B.S."/>
            <person name="Villas-Boas S.G."/>
        </authorList>
    </citation>
    <scope>NUCLEOTIDE SEQUENCE [LARGE SCALE GENOMIC DNA]</scope>
    <source>
        <strain evidence="1 2">ICMP 19927</strain>
    </source>
</reference>
<dbReference type="Proteomes" id="UP000193240">
    <property type="component" value="Unassembled WGS sequence"/>
</dbReference>
<organism evidence="1 2">
    <name type="scientific">Epicoccum nigrum</name>
    <name type="common">Soil fungus</name>
    <name type="synonym">Epicoccum purpurascens</name>
    <dbReference type="NCBI Taxonomy" id="105696"/>
    <lineage>
        <taxon>Eukaryota</taxon>
        <taxon>Fungi</taxon>
        <taxon>Dikarya</taxon>
        <taxon>Ascomycota</taxon>
        <taxon>Pezizomycotina</taxon>
        <taxon>Dothideomycetes</taxon>
        <taxon>Pleosporomycetidae</taxon>
        <taxon>Pleosporales</taxon>
        <taxon>Pleosporineae</taxon>
        <taxon>Didymellaceae</taxon>
        <taxon>Epicoccum</taxon>
    </lineage>
</organism>
<proteinExistence type="predicted"/>
<dbReference type="EMBL" id="KZ107839">
    <property type="protein sequence ID" value="OSS52183.1"/>
    <property type="molecule type" value="Genomic_DNA"/>
</dbReference>
<name>A0A1Y2M7V7_EPING</name>
<gene>
    <name evidence="1" type="ORF">B5807_02698</name>
</gene>
<evidence type="ECO:0000313" key="2">
    <source>
        <dbReference type="Proteomes" id="UP000193240"/>
    </source>
</evidence>